<dbReference type="EMBL" id="KB445585">
    <property type="protein sequence ID" value="EMD86217.1"/>
    <property type="molecule type" value="Genomic_DNA"/>
</dbReference>
<dbReference type="HOGENOM" id="CLU_2687647_0_0_1"/>
<protein>
    <submittedName>
        <fullName evidence="2">Uncharacterized protein</fullName>
    </submittedName>
</protein>
<keyword evidence="3" id="KW-1185">Reference proteome</keyword>
<feature type="region of interest" description="Disordered" evidence="1">
    <location>
        <begin position="1"/>
        <end position="74"/>
    </location>
</feature>
<gene>
    <name evidence="2" type="ORF">COCHEDRAFT_1023962</name>
</gene>
<dbReference type="AlphaFoldDB" id="M2UE97"/>
<evidence type="ECO:0000313" key="2">
    <source>
        <dbReference type="EMBL" id="EMD86217.1"/>
    </source>
</evidence>
<accession>M2UE97</accession>
<organism evidence="2 3">
    <name type="scientific">Cochliobolus heterostrophus (strain C5 / ATCC 48332 / race O)</name>
    <name type="common">Southern corn leaf blight fungus</name>
    <name type="synonym">Bipolaris maydis</name>
    <dbReference type="NCBI Taxonomy" id="701091"/>
    <lineage>
        <taxon>Eukaryota</taxon>
        <taxon>Fungi</taxon>
        <taxon>Dikarya</taxon>
        <taxon>Ascomycota</taxon>
        <taxon>Pezizomycotina</taxon>
        <taxon>Dothideomycetes</taxon>
        <taxon>Pleosporomycetidae</taxon>
        <taxon>Pleosporales</taxon>
        <taxon>Pleosporineae</taxon>
        <taxon>Pleosporaceae</taxon>
        <taxon>Bipolaris</taxon>
    </lineage>
</organism>
<dbReference type="Proteomes" id="UP000016936">
    <property type="component" value="Unassembled WGS sequence"/>
</dbReference>
<dbReference type="STRING" id="701091.M2UE97"/>
<reference evidence="2 3" key="1">
    <citation type="journal article" date="2012" name="PLoS Pathog.">
        <title>Diverse lifestyles and strategies of plant pathogenesis encoded in the genomes of eighteen Dothideomycetes fungi.</title>
        <authorList>
            <person name="Ohm R.A."/>
            <person name="Feau N."/>
            <person name="Henrissat B."/>
            <person name="Schoch C.L."/>
            <person name="Horwitz B.A."/>
            <person name="Barry K.W."/>
            <person name="Condon B.J."/>
            <person name="Copeland A.C."/>
            <person name="Dhillon B."/>
            <person name="Glaser F."/>
            <person name="Hesse C.N."/>
            <person name="Kosti I."/>
            <person name="LaButti K."/>
            <person name="Lindquist E.A."/>
            <person name="Lucas S."/>
            <person name="Salamov A.A."/>
            <person name="Bradshaw R.E."/>
            <person name="Ciuffetti L."/>
            <person name="Hamelin R.C."/>
            <person name="Kema G.H.J."/>
            <person name="Lawrence C."/>
            <person name="Scott J.A."/>
            <person name="Spatafora J.W."/>
            <person name="Turgeon B.G."/>
            <person name="de Wit P.J.G.M."/>
            <person name="Zhong S."/>
            <person name="Goodwin S.B."/>
            <person name="Grigoriev I.V."/>
        </authorList>
    </citation>
    <scope>NUCLEOTIDE SEQUENCE [LARGE SCALE GENOMIC DNA]</scope>
    <source>
        <strain evidence="3">C5 / ATCC 48332 / race O</strain>
    </source>
</reference>
<evidence type="ECO:0000313" key="3">
    <source>
        <dbReference type="Proteomes" id="UP000016936"/>
    </source>
</evidence>
<sequence length="74" mass="8710">MSKPEERPKARRISVTEKERPSGRRPEADRPRTRDRGDDRPRVKRGENERRDRRKKEESSGLKGLFGGLKKRIA</sequence>
<evidence type="ECO:0000256" key="1">
    <source>
        <dbReference type="SAM" id="MobiDB-lite"/>
    </source>
</evidence>
<proteinExistence type="predicted"/>
<feature type="compositionally biased region" description="Basic and acidic residues" evidence="1">
    <location>
        <begin position="1"/>
        <end position="60"/>
    </location>
</feature>
<name>M2UE97_COCH5</name>
<reference evidence="3" key="2">
    <citation type="journal article" date="2013" name="PLoS Genet.">
        <title>Comparative genome structure, secondary metabolite, and effector coding capacity across Cochliobolus pathogens.</title>
        <authorList>
            <person name="Condon B.J."/>
            <person name="Leng Y."/>
            <person name="Wu D."/>
            <person name="Bushley K.E."/>
            <person name="Ohm R.A."/>
            <person name="Otillar R."/>
            <person name="Martin J."/>
            <person name="Schackwitz W."/>
            <person name="Grimwood J."/>
            <person name="MohdZainudin N."/>
            <person name="Xue C."/>
            <person name="Wang R."/>
            <person name="Manning V.A."/>
            <person name="Dhillon B."/>
            <person name="Tu Z.J."/>
            <person name="Steffenson B.J."/>
            <person name="Salamov A."/>
            <person name="Sun H."/>
            <person name="Lowry S."/>
            <person name="LaButti K."/>
            <person name="Han J."/>
            <person name="Copeland A."/>
            <person name="Lindquist E."/>
            <person name="Barry K."/>
            <person name="Schmutz J."/>
            <person name="Baker S.E."/>
            <person name="Ciuffetti L.M."/>
            <person name="Grigoriev I.V."/>
            <person name="Zhong S."/>
            <person name="Turgeon B.G."/>
        </authorList>
    </citation>
    <scope>NUCLEOTIDE SEQUENCE [LARGE SCALE GENOMIC DNA]</scope>
    <source>
        <strain evidence="3">C5 / ATCC 48332 / race O</strain>
    </source>
</reference>